<dbReference type="FunFam" id="3.30.160.60:FF:000007">
    <property type="entry name" value="Basic krueppel-like factor 3"/>
    <property type="match status" value="1"/>
</dbReference>
<dbReference type="SMART" id="SM00355">
    <property type="entry name" value="ZnF_C2H2"/>
    <property type="match status" value="3"/>
</dbReference>
<keyword evidence="3" id="KW-0677">Repeat</keyword>
<dbReference type="PROSITE" id="PS50157">
    <property type="entry name" value="ZINC_FINGER_C2H2_2"/>
    <property type="match status" value="3"/>
</dbReference>
<protein>
    <submittedName>
        <fullName evidence="11">Kruppel-like factor 18</fullName>
    </submittedName>
</protein>
<dbReference type="GO" id="GO:0005634">
    <property type="term" value="C:nucleus"/>
    <property type="evidence" value="ECO:0007669"/>
    <property type="project" value="UniProtKB-SubCell"/>
</dbReference>
<evidence type="ECO:0000256" key="1">
    <source>
        <dbReference type="ARBA" id="ARBA00004123"/>
    </source>
</evidence>
<keyword evidence="5" id="KW-0862">Zinc</keyword>
<dbReference type="CDD" id="cd21575">
    <property type="entry name" value="KLF18_N"/>
    <property type="match status" value="1"/>
</dbReference>
<dbReference type="InterPro" id="IPR036236">
    <property type="entry name" value="Znf_C2H2_sf"/>
</dbReference>
<reference evidence="11" key="1">
    <citation type="submission" date="2025-08" db="UniProtKB">
        <authorList>
            <consortium name="RefSeq"/>
        </authorList>
    </citation>
    <scope>IDENTIFICATION</scope>
</reference>
<accession>A0A6P5PHR5</accession>
<dbReference type="PROSITE" id="PS00028">
    <property type="entry name" value="ZINC_FINGER_C2H2_1"/>
    <property type="match status" value="2"/>
</dbReference>
<dbReference type="GO" id="GO:0000978">
    <property type="term" value="F:RNA polymerase II cis-regulatory region sequence-specific DNA binding"/>
    <property type="evidence" value="ECO:0007669"/>
    <property type="project" value="TreeGrafter"/>
</dbReference>
<evidence type="ECO:0000256" key="4">
    <source>
        <dbReference type="ARBA" id="ARBA00022771"/>
    </source>
</evidence>
<dbReference type="GO" id="GO:0008270">
    <property type="term" value="F:zinc ion binding"/>
    <property type="evidence" value="ECO:0007669"/>
    <property type="project" value="UniProtKB-KW"/>
</dbReference>
<feature type="domain" description="C2H2-type" evidence="9">
    <location>
        <begin position="271"/>
        <end position="300"/>
    </location>
</feature>
<proteinExistence type="predicted"/>
<keyword evidence="7" id="KW-0539">Nucleus</keyword>
<keyword evidence="6" id="KW-0238">DNA-binding</keyword>
<dbReference type="GO" id="GO:0000981">
    <property type="term" value="F:DNA-binding transcription factor activity, RNA polymerase II-specific"/>
    <property type="evidence" value="ECO:0007669"/>
    <property type="project" value="TreeGrafter"/>
</dbReference>
<dbReference type="Pfam" id="PF00096">
    <property type="entry name" value="zf-C2H2"/>
    <property type="match status" value="2"/>
</dbReference>
<evidence type="ECO:0000256" key="5">
    <source>
        <dbReference type="ARBA" id="ARBA00022833"/>
    </source>
</evidence>
<dbReference type="Proteomes" id="UP000515126">
    <property type="component" value="Chromosome 4"/>
</dbReference>
<dbReference type="AlphaFoldDB" id="A0A6P5PHR5"/>
<dbReference type="KEGG" id="mcal:110293789"/>
<organism evidence="10 11">
    <name type="scientific">Mus caroli</name>
    <name type="common">Ryukyu mouse</name>
    <name type="synonym">Ricefield mouse</name>
    <dbReference type="NCBI Taxonomy" id="10089"/>
    <lineage>
        <taxon>Eukaryota</taxon>
        <taxon>Metazoa</taxon>
        <taxon>Chordata</taxon>
        <taxon>Craniata</taxon>
        <taxon>Vertebrata</taxon>
        <taxon>Euteleostomi</taxon>
        <taxon>Mammalia</taxon>
        <taxon>Eutheria</taxon>
        <taxon>Euarchontoglires</taxon>
        <taxon>Glires</taxon>
        <taxon>Rodentia</taxon>
        <taxon>Myomorpha</taxon>
        <taxon>Muroidea</taxon>
        <taxon>Muridae</taxon>
        <taxon>Murinae</taxon>
        <taxon>Mus</taxon>
        <taxon>Mus</taxon>
    </lineage>
</organism>
<dbReference type="PANTHER" id="PTHR23235">
    <property type="entry name" value="KRUEPPEL-LIKE TRANSCRIPTION FACTOR"/>
    <property type="match status" value="1"/>
</dbReference>
<dbReference type="Gene3D" id="3.30.160.60">
    <property type="entry name" value="Classic Zinc Finger"/>
    <property type="match status" value="3"/>
</dbReference>
<comment type="subcellular location">
    <subcellularLocation>
        <location evidence="1">Nucleus</location>
    </subcellularLocation>
</comment>
<dbReference type="PANTHER" id="PTHR23235:SF156">
    <property type="entry name" value="KRUPPEL-LIKE FACTOR 18"/>
    <property type="match status" value="1"/>
</dbReference>
<evidence type="ECO:0000256" key="8">
    <source>
        <dbReference type="PROSITE-ProRule" id="PRU00042"/>
    </source>
</evidence>
<feature type="domain" description="C2H2-type" evidence="9">
    <location>
        <begin position="301"/>
        <end position="330"/>
    </location>
</feature>
<gene>
    <name evidence="11" type="primary">LOC110293789</name>
</gene>
<evidence type="ECO:0000256" key="7">
    <source>
        <dbReference type="ARBA" id="ARBA00023242"/>
    </source>
</evidence>
<evidence type="ECO:0000313" key="11">
    <source>
        <dbReference type="RefSeq" id="XP_021017315.1"/>
    </source>
</evidence>
<evidence type="ECO:0000256" key="2">
    <source>
        <dbReference type="ARBA" id="ARBA00022723"/>
    </source>
</evidence>
<evidence type="ECO:0000259" key="9">
    <source>
        <dbReference type="PROSITE" id="PS50157"/>
    </source>
</evidence>
<keyword evidence="4 8" id="KW-0863">Zinc-finger</keyword>
<evidence type="ECO:0000256" key="3">
    <source>
        <dbReference type="ARBA" id="ARBA00022737"/>
    </source>
</evidence>
<dbReference type="SUPFAM" id="SSF57667">
    <property type="entry name" value="beta-beta-alpha zinc fingers"/>
    <property type="match status" value="2"/>
</dbReference>
<dbReference type="GeneID" id="110293789"/>
<dbReference type="InterPro" id="IPR013087">
    <property type="entry name" value="Znf_C2H2_type"/>
</dbReference>
<feature type="domain" description="C2H2-type" evidence="9">
    <location>
        <begin position="331"/>
        <end position="360"/>
    </location>
</feature>
<evidence type="ECO:0000256" key="6">
    <source>
        <dbReference type="ARBA" id="ARBA00023125"/>
    </source>
</evidence>
<name>A0A6P5PHR5_MUSCR</name>
<keyword evidence="10" id="KW-1185">Reference proteome</keyword>
<evidence type="ECO:0000313" key="10">
    <source>
        <dbReference type="Proteomes" id="UP000515126"/>
    </source>
</evidence>
<keyword evidence="2" id="KW-0479">Metal-binding</keyword>
<dbReference type="RefSeq" id="XP_021017315.1">
    <property type="nucleotide sequence ID" value="XM_021161656.1"/>
</dbReference>
<sequence length="362" mass="40864">MTTRNGGHMTLYWSQMAGPSYSQALHPNQIITSFSEQNSFGDQQSNPAADNGFYGDQVILPNGYQAFCELQMRANCDQTNDQMKSFSGQNVCKYQESLLSGERSLSEYQTSGYRCDQDLIVNPQVTSPFGGQPLFDFQIPTSSFDTTLPGSKRTRSSAEDNLVCPLETSPSCEETFYLGQMRTSIDQDVYPSQNGTLNIEESLDSQVTSLSYQVLYVGESSYPSLSPLIQSQPPENSSASNLVQGQHPEMKLDLNPQIPMCQKNPHPLKCYSCTYEKCQKSYKRAQHLKEHMKKHTVERPYACNKPGCTWKFSCSKDLKRHKQKHSVVRPYPCPMCNKNFARLEYLKQHVRHLIEASSSTAT</sequence>